<dbReference type="InterPro" id="IPR011659">
    <property type="entry name" value="WD40"/>
</dbReference>
<dbReference type="InterPro" id="IPR013783">
    <property type="entry name" value="Ig-like_fold"/>
</dbReference>
<name>A0A2T4UHQ0_9ACTN</name>
<feature type="region of interest" description="Disordered" evidence="1">
    <location>
        <begin position="1261"/>
        <end position="1280"/>
    </location>
</feature>
<feature type="chain" id="PRO_5015585868" description="WD40 repeat protein" evidence="2">
    <location>
        <begin position="28"/>
        <end position="1687"/>
    </location>
</feature>
<dbReference type="SUPFAM" id="SSF82171">
    <property type="entry name" value="DPP6 N-terminal domain-like"/>
    <property type="match status" value="1"/>
</dbReference>
<gene>
    <name evidence="3" type="ORF">C7Y72_03480</name>
</gene>
<evidence type="ECO:0000256" key="2">
    <source>
        <dbReference type="SAM" id="SignalP"/>
    </source>
</evidence>
<keyword evidence="4" id="KW-1185">Reference proteome</keyword>
<organism evidence="3 4">
    <name type="scientific">Paraconexibacter algicola</name>
    <dbReference type="NCBI Taxonomy" id="2133960"/>
    <lineage>
        <taxon>Bacteria</taxon>
        <taxon>Bacillati</taxon>
        <taxon>Actinomycetota</taxon>
        <taxon>Thermoleophilia</taxon>
        <taxon>Solirubrobacterales</taxon>
        <taxon>Paraconexibacteraceae</taxon>
        <taxon>Paraconexibacter</taxon>
    </lineage>
</organism>
<evidence type="ECO:0000313" key="4">
    <source>
        <dbReference type="Proteomes" id="UP000240739"/>
    </source>
</evidence>
<feature type="compositionally biased region" description="Gly residues" evidence="1">
    <location>
        <begin position="1587"/>
        <end position="1598"/>
    </location>
</feature>
<keyword evidence="2" id="KW-0732">Signal</keyword>
<dbReference type="Proteomes" id="UP000240739">
    <property type="component" value="Unassembled WGS sequence"/>
</dbReference>
<feature type="region of interest" description="Disordered" evidence="1">
    <location>
        <begin position="1538"/>
        <end position="1601"/>
    </location>
</feature>
<dbReference type="Gene3D" id="2.120.10.30">
    <property type="entry name" value="TolB, C-terminal domain"/>
    <property type="match status" value="1"/>
</dbReference>
<evidence type="ECO:0000313" key="3">
    <source>
        <dbReference type="EMBL" id="PTL58774.1"/>
    </source>
</evidence>
<sequence length="1687" mass="175211">MPRSRTIARVLHAVLLAALAAPAAASATPTPTFGELLRLDAGEQPSTYRPDAESRDGTTAAAWRENARIVAARLDPAAGSAEARWSFDRPGRIPTGQDPVVAVTGTTVHVAWVETGDGHAGIVLATSRNGGRTFGPAHDVTPRTRDHLGQPRIDADGERVYVVWSQTAPGQPTRLRAAGSRDGGATFPCQARVSRVGDRVDERYDVAVDGTSVHVTWLSTGDELRYRRSVDDGRTLDEPLTFPASGLSVPRIAAEDGHVVLVHGPDAVVLASADGGHSFGSRTLADASTRCPDHHCGDPLGLDLDGGRAVVSWIGRSSVYAAASSDAGQRFAAVVPVSPILYTWHAFSQPTVDVEGDVVSIAWHGAPRAGTAQQPDRDLDPYVASSRDGGATYTVSDADDEAPGTAIFPVAVAHADPAPASGTVWWRTRGGLYSDRSIRYRGIALGTPNAEVLDVAVTQGTEDPQRLVAGRATAVRVRLRATFPRTVTVPVRVTARYTRPDGDVVRTVEEDVALPGGRTVVRHLTVPGAPEAGSYRVRAEVDPDGTLGGETADDAREVTRAVVAGRAPRILVVGLHAADEDPVVCGRVQRLAESAREYLEAAWPVDPRRLRVDAPCIGQLTHPGPLDSAGIAQTFARLDRLAADGAHDRVVAVVPDGWFARQQVPALAQAAGLAPFGAGTRAAILDARASAGWVLAHELAHQLGWVSAEASDDGHLDRVPAPGYRVTQERVVAGRVDAMHPTASLDELADPVARWTSPASWDGLLDRLEERAGTGARIAAAPAAGPVLDVRGTVRSDAATLTDVGAATGTPDTADPDGPLALELLDADGTVLATHRFAAASLHAAVGIGTAEPPHDALADAAFSARVPLVAGAARLRLRRGPAVLATRTASAAAPAVTVFGPAAGATVGAGQRTTIRWTATDADGDPLRSTVEISKDGADWIAVGADLADPQVEVTVPDAFVGDTARVRVTTTDGWHRTTATSAPFAVRGGLVDGALVTFDHRDGDVWTAPSAGGGTATRIAQAAGGVYPRWSPDGTRIAFGSNDPAIARQRVNVVDADGSDRRVLSPGSDLWPRWTGPDTIATHHTTDAGGYQGWFDARDDGSGSFAPRAGRYAEPCDLSADGTKVLYNQGGYAVGKPDGTGLVSVPPGYGSFECGSFSPDAKRFVGISGNELAIITVATGAVQRLAVDTTSYDLSPEWSPTGEWIYWSSSRSRKGYNFDVWRIRPDGTDAQLVLDGDLDHDGVEQSSDASYVSVDVQPLRTGGESASPRGPQADAGGPYTVDEGAALTLDASRTTAGDRPLTATRWDTDGDGAHDDEATVTFDDDTRTTVALLATDAAGRSATDDAPVTVRNVAPALHDVTATLATGGTVGVSARLTDPGRGDTHTATVDWGDGRGPQDAAVQVDGGTVRVLATRAALAAGTTVTLTVRDDDGGSASASLPVAPAAPNGAPTADDVAQDVPFATGVDVTLPVGDPEGDRLRVELVQAPQHGRVVVGDDATVAYVPAEDHVGDDAFTYRAVDGDGASPAATVRLRVLPPAADQQRPGTPAPVPPRDDRDPADLPADAAPAPGRPLTAEPAAVGGAAAPGGTPGGGSAGARTCVSRRSLTLHIPAPRRGEGAHRTVVVRVDDQVVTVRRGRATRVPIDLRGLPKGAVRVTVVITRASGRVTRSTRTYRTCVKRRAAR</sequence>
<accession>A0A2T4UHQ0</accession>
<feature type="compositionally biased region" description="Low complexity" evidence="1">
    <location>
        <begin position="1563"/>
        <end position="1586"/>
    </location>
</feature>
<evidence type="ECO:0008006" key="5">
    <source>
        <dbReference type="Google" id="ProtNLM"/>
    </source>
</evidence>
<dbReference type="Pfam" id="PF17963">
    <property type="entry name" value="Big_9"/>
    <property type="match status" value="1"/>
</dbReference>
<comment type="caution">
    <text evidence="3">The sequence shown here is derived from an EMBL/GenBank/DDBJ whole genome shotgun (WGS) entry which is preliminary data.</text>
</comment>
<evidence type="ECO:0000256" key="1">
    <source>
        <dbReference type="SAM" id="MobiDB-lite"/>
    </source>
</evidence>
<dbReference type="InterPro" id="IPR036278">
    <property type="entry name" value="Sialidase_sf"/>
</dbReference>
<dbReference type="GO" id="GO:0005975">
    <property type="term" value="P:carbohydrate metabolic process"/>
    <property type="evidence" value="ECO:0007669"/>
    <property type="project" value="UniProtKB-ARBA"/>
</dbReference>
<proteinExistence type="predicted"/>
<dbReference type="SUPFAM" id="SSF50939">
    <property type="entry name" value="Sialidases"/>
    <property type="match status" value="1"/>
</dbReference>
<dbReference type="CDD" id="cd00146">
    <property type="entry name" value="PKD"/>
    <property type="match status" value="1"/>
</dbReference>
<dbReference type="RefSeq" id="WP_107567211.1">
    <property type="nucleotide sequence ID" value="NZ_PYYB01000001.1"/>
</dbReference>
<dbReference type="Gene3D" id="2.60.40.3440">
    <property type="match status" value="1"/>
</dbReference>
<dbReference type="InterPro" id="IPR011042">
    <property type="entry name" value="6-blade_b-propeller_TolB-like"/>
</dbReference>
<dbReference type="EMBL" id="PYYB01000001">
    <property type="protein sequence ID" value="PTL58774.1"/>
    <property type="molecule type" value="Genomic_DNA"/>
</dbReference>
<dbReference type="Gene3D" id="2.60.40.10">
    <property type="entry name" value="Immunoglobulins"/>
    <property type="match status" value="1"/>
</dbReference>
<dbReference type="Pfam" id="PF07676">
    <property type="entry name" value="PD40"/>
    <property type="match status" value="2"/>
</dbReference>
<dbReference type="OrthoDB" id="9808778at2"/>
<protein>
    <recommendedName>
        <fullName evidence="5">WD40 repeat protein</fullName>
    </recommendedName>
</protein>
<reference evidence="3 4" key="1">
    <citation type="submission" date="2018-03" db="EMBL/GenBank/DDBJ databases">
        <title>Aquarubrobacter algicola gen. nov., sp. nov., a novel actinobacterium isolated from shallow eutrophic lake during the end of cyanobacterial harmful algal blooms.</title>
        <authorList>
            <person name="Chun S.J."/>
        </authorList>
    </citation>
    <scope>NUCLEOTIDE SEQUENCE [LARGE SCALE GENOMIC DNA]</scope>
    <source>
        <strain evidence="3 4">Seoho-28</strain>
    </source>
</reference>
<feature type="signal peptide" evidence="2">
    <location>
        <begin position="1"/>
        <end position="27"/>
    </location>
</feature>